<dbReference type="EMBL" id="LQXD01000102">
    <property type="protein sequence ID" value="OIJ16394.1"/>
    <property type="molecule type" value="Genomic_DNA"/>
</dbReference>
<dbReference type="PANTHER" id="PTHR30349:SF41">
    <property type="entry name" value="INTEGRASE_RECOMBINASE PROTEIN MJ0367-RELATED"/>
    <property type="match status" value="1"/>
</dbReference>
<dbReference type="Pfam" id="PF00589">
    <property type="entry name" value="Phage_integrase"/>
    <property type="match status" value="1"/>
</dbReference>
<dbReference type="PROSITE" id="PS51898">
    <property type="entry name" value="TYR_RECOMBINASE"/>
    <property type="match status" value="1"/>
</dbReference>
<dbReference type="GO" id="GO:0015074">
    <property type="term" value="P:DNA integration"/>
    <property type="evidence" value="ECO:0007669"/>
    <property type="project" value="InterPro"/>
</dbReference>
<evidence type="ECO:0000313" key="7">
    <source>
        <dbReference type="EMBL" id="OIJ16394.1"/>
    </source>
</evidence>
<dbReference type="AlphaFoldDB" id="A0A1S2LVN7"/>
<comment type="caution">
    <text evidence="7">The sequence shown here is derived from an EMBL/GenBank/DDBJ whole genome shotgun (WGS) entry which is preliminary data.</text>
</comment>
<reference evidence="7" key="1">
    <citation type="submission" date="2016-10" db="EMBL/GenBank/DDBJ databases">
        <title>Draft genome sequences of four alkaliphilic bacteria belonging to the Anaerobacillus genus.</title>
        <authorList>
            <person name="Bassil N.M."/>
            <person name="Lloyd J.R."/>
        </authorList>
    </citation>
    <scope>NUCLEOTIDE SEQUENCE [LARGE SCALE GENOMIC DNA]</scope>
    <source>
        <strain evidence="7">NB2006</strain>
    </source>
</reference>
<dbReference type="InterPro" id="IPR044068">
    <property type="entry name" value="CB"/>
</dbReference>
<dbReference type="PANTHER" id="PTHR30349">
    <property type="entry name" value="PHAGE INTEGRASE-RELATED"/>
    <property type="match status" value="1"/>
</dbReference>
<dbReference type="EMBL" id="LQXD01000076">
    <property type="protein sequence ID" value="OIJ20060.1"/>
    <property type="molecule type" value="Genomic_DNA"/>
</dbReference>
<dbReference type="OrthoDB" id="2445040at2"/>
<dbReference type="InterPro" id="IPR002104">
    <property type="entry name" value="Integrase_catalytic"/>
</dbReference>
<dbReference type="CDD" id="cd00397">
    <property type="entry name" value="DNA_BRE_C"/>
    <property type="match status" value="1"/>
</dbReference>
<dbReference type="PROSITE" id="PS51900">
    <property type="entry name" value="CB"/>
    <property type="match status" value="1"/>
</dbReference>
<evidence type="ECO:0008006" key="9">
    <source>
        <dbReference type="Google" id="ProtNLM"/>
    </source>
</evidence>
<dbReference type="Gene3D" id="1.10.150.130">
    <property type="match status" value="1"/>
</dbReference>
<evidence type="ECO:0000259" key="6">
    <source>
        <dbReference type="PROSITE" id="PS51900"/>
    </source>
</evidence>
<feature type="domain" description="Tyr recombinase" evidence="5">
    <location>
        <begin position="188"/>
        <end position="383"/>
    </location>
</feature>
<dbReference type="InterPro" id="IPR010998">
    <property type="entry name" value="Integrase_recombinase_N"/>
</dbReference>
<protein>
    <recommendedName>
        <fullName evidence="9">Tyr recombinase domain-containing protein</fullName>
    </recommendedName>
</protein>
<keyword evidence="3" id="KW-0233">DNA recombination</keyword>
<feature type="domain" description="Core-binding (CB)" evidence="6">
    <location>
        <begin position="48"/>
        <end position="165"/>
    </location>
</feature>
<organism evidence="7">
    <name type="scientific">Anaerobacillus isosaccharinicus</name>
    <dbReference type="NCBI Taxonomy" id="1532552"/>
    <lineage>
        <taxon>Bacteria</taxon>
        <taxon>Bacillati</taxon>
        <taxon>Bacillota</taxon>
        <taxon>Bacilli</taxon>
        <taxon>Bacillales</taxon>
        <taxon>Bacillaceae</taxon>
        <taxon>Anaerobacillus</taxon>
    </lineage>
</organism>
<name>A0A1S2LVN7_9BACI</name>
<dbReference type="GO" id="GO:0006310">
    <property type="term" value="P:DNA recombination"/>
    <property type="evidence" value="ECO:0007669"/>
    <property type="project" value="UniProtKB-KW"/>
</dbReference>
<dbReference type="GO" id="GO:0003677">
    <property type="term" value="F:DNA binding"/>
    <property type="evidence" value="ECO:0007669"/>
    <property type="project" value="UniProtKB-UniRule"/>
</dbReference>
<dbReference type="InterPro" id="IPR013762">
    <property type="entry name" value="Integrase-like_cat_sf"/>
</dbReference>
<dbReference type="SUPFAM" id="SSF56349">
    <property type="entry name" value="DNA breaking-rejoining enzymes"/>
    <property type="match status" value="1"/>
</dbReference>
<gene>
    <name evidence="8" type="ORF">AWH56_08820</name>
    <name evidence="7" type="ORF">AWH56_11375</name>
</gene>
<evidence type="ECO:0000256" key="4">
    <source>
        <dbReference type="PROSITE-ProRule" id="PRU01248"/>
    </source>
</evidence>
<evidence type="ECO:0000256" key="3">
    <source>
        <dbReference type="ARBA" id="ARBA00023172"/>
    </source>
</evidence>
<accession>A0A1S2LVN7</accession>
<evidence type="ECO:0000313" key="8">
    <source>
        <dbReference type="EMBL" id="OIJ20060.1"/>
    </source>
</evidence>
<dbReference type="Gene3D" id="1.10.443.10">
    <property type="entry name" value="Intergrase catalytic core"/>
    <property type="match status" value="1"/>
</dbReference>
<comment type="similarity">
    <text evidence="1">Belongs to the 'phage' integrase family.</text>
</comment>
<evidence type="ECO:0000256" key="2">
    <source>
        <dbReference type="ARBA" id="ARBA00023125"/>
    </source>
</evidence>
<dbReference type="InterPro" id="IPR050090">
    <property type="entry name" value="Tyrosine_recombinase_XerCD"/>
</dbReference>
<evidence type="ECO:0000259" key="5">
    <source>
        <dbReference type="PROSITE" id="PS51898"/>
    </source>
</evidence>
<dbReference type="InterPro" id="IPR011010">
    <property type="entry name" value="DNA_brk_join_enz"/>
</dbReference>
<sequence length="391" mass="45635">MNELVVLPNDTERYVSCLNQYLLDNQTIKQLKEDLLSADKVLSLAMKQDMNESLSEYSYAHFTDLDLVYSYIHLETHDDEHKNKNANTKHEYIKDLLQFMTFASFILTTEEAKGNSVLRLLEKRHIRQYQDWLKNGSFSYGKKGYAVATRAKKITIVKGFLNWLFTIEFIEYPLHAIFKKVTINSDELPDRSLSYNEVMELLTFYKDHPINHAILLMLATTGLRVAEIAKAKWSDLYLDTSINGGSYFLKVKAKGNKDRHAFILPILLESLQIMRKRRGLNDQLNSEDDTYIFVTNKNKPYDYNYLSNYVVKIIQNTKFKWLVEKQGNVSPHWFRHHFVHHLVVDLGADLTVVQKTVGHESRVTTEKYVDKYLSNKQNAGLLLQDINYRVS</sequence>
<keyword evidence="2 4" id="KW-0238">DNA-binding</keyword>
<proteinExistence type="inferred from homology"/>
<evidence type="ECO:0000256" key="1">
    <source>
        <dbReference type="ARBA" id="ARBA00008857"/>
    </source>
</evidence>